<dbReference type="InterPro" id="IPR017871">
    <property type="entry name" value="ABC_transporter-like_CS"/>
</dbReference>
<evidence type="ECO:0000256" key="4">
    <source>
        <dbReference type="SAM" id="Phobius"/>
    </source>
</evidence>
<sequence length="832" mass="91901">MKKVKGYEIEQKENASMNVAMPNHLALKGSNLVEPLDFKEKKMKLVDGRTFTQEEIDNDKAVGIISKKVAEANGVNVGDQLVLDSVTMDHKQDGSSEELYTQDHPIEIIGIFEPVTLEKKKSDDKDSKDMNKQMLETEQFNTAYLPNGAVASINKAEYEKGKIALPDRYKNSDGTEMTEEQLNPVTPTFILKSPEDVEAFKEEAKALIPDSYKLNASTDEYDQVGGTFKKMSQISGYVVLLAIGAALLIISLVVILFLRDRKHELGIYLSLGNILGKMVSDSLIASDAFSQVDSGNAGGLMTLGSGVGQSSLTMEDVSSQSGSGKTTFLSLISALDEPKSGEVLYNGKNIKTIGMEKYRRDDISIIFQSYNLVPYLTGLENVLVAMSITDNEMPKDSQAVAYNLLDYIGINKIKADRLVGQLSGGEQQRIAIARALATNVDIILADEPTGNLDEGMEQEIVTIFKDLATTHNKCVIVVTHSNEIAKQSDKTYFLKQDQPKEKDETLLTTDNNETPGPKNQTNNDSTKETRSNNFGDGTEFDPTYHQKKKKKQLLIGLDEYSEAKPKGEATRFEIVNKDVTKETYKRKDKANMYYSKGKETFEKNIAVPDFKNKMKSEVESWAKTNEINVTYEESSSADIPADSIISQSIDKDQKIAKKDSLTVTVSLGKGFVVPNFAEYTQEAAGTAVNGLEIQAKAIFTENVPYGQLISQSVAAGTELTSKDDLKVKVFYSAGQPYLKDLRGNTLEGDLPKQFYDEFQSKGANIKYTVRYVDSAEPKGTVVRMSAYNLYVPLNYTVALDISLGNLEGASSYTPKAQDKNTEKDNEPQSIQQ</sequence>
<evidence type="ECO:0000259" key="5">
    <source>
        <dbReference type="PROSITE" id="PS50893"/>
    </source>
</evidence>
<feature type="compositionally biased region" description="Polar residues" evidence="3">
    <location>
        <begin position="506"/>
        <end position="524"/>
    </location>
</feature>
<keyword evidence="2" id="KW-0067">ATP-binding</keyword>
<evidence type="ECO:0000313" key="7">
    <source>
        <dbReference type="EMBL" id="KAF9404307.1"/>
    </source>
</evidence>
<dbReference type="GO" id="GO:0016887">
    <property type="term" value="F:ATP hydrolysis activity"/>
    <property type="evidence" value="ECO:0007669"/>
    <property type="project" value="InterPro"/>
</dbReference>
<proteinExistence type="predicted"/>
<feature type="domain" description="ABC transporter" evidence="5">
    <location>
        <begin position="269"/>
        <end position="521"/>
    </location>
</feature>
<dbReference type="Pfam" id="PF00005">
    <property type="entry name" value="ABC_tran"/>
    <property type="match status" value="1"/>
</dbReference>
<dbReference type="Proteomes" id="UP000648187">
    <property type="component" value="Unassembled WGS sequence"/>
</dbReference>
<evidence type="ECO:0000259" key="6">
    <source>
        <dbReference type="PROSITE" id="PS51178"/>
    </source>
</evidence>
<dbReference type="PANTHER" id="PTHR42798">
    <property type="entry name" value="LIPOPROTEIN-RELEASING SYSTEM ATP-BINDING PROTEIN LOLD"/>
    <property type="match status" value="1"/>
</dbReference>
<keyword evidence="1" id="KW-0547">Nucleotide-binding</keyword>
<evidence type="ECO:0008006" key="9">
    <source>
        <dbReference type="Google" id="ProtNLM"/>
    </source>
</evidence>
<dbReference type="SMART" id="SM00382">
    <property type="entry name" value="AAA"/>
    <property type="match status" value="1"/>
</dbReference>
<dbReference type="InterPro" id="IPR003439">
    <property type="entry name" value="ABC_transporter-like_ATP-bd"/>
</dbReference>
<dbReference type="InterPro" id="IPR003593">
    <property type="entry name" value="AAA+_ATPase"/>
</dbReference>
<feature type="transmembrane region" description="Helical" evidence="4">
    <location>
        <begin position="237"/>
        <end position="258"/>
    </location>
</feature>
<keyword evidence="4" id="KW-0472">Membrane</keyword>
<dbReference type="PANTHER" id="PTHR42798:SF6">
    <property type="entry name" value="CELL DIVISION ATP-BINDING PROTEIN FTSE"/>
    <property type="match status" value="1"/>
</dbReference>
<feature type="compositionally biased region" description="Basic and acidic residues" evidence="3">
    <location>
        <begin position="816"/>
        <end position="826"/>
    </location>
</feature>
<dbReference type="InterPro" id="IPR005543">
    <property type="entry name" value="PASTA_dom"/>
</dbReference>
<gene>
    <name evidence="7" type="ORF">HW555_014402</name>
</gene>
<keyword evidence="4" id="KW-1133">Transmembrane helix</keyword>
<feature type="region of interest" description="Disordered" evidence="3">
    <location>
        <begin position="495"/>
        <end position="545"/>
    </location>
</feature>
<dbReference type="PROSITE" id="PS00211">
    <property type="entry name" value="ABC_TRANSPORTER_1"/>
    <property type="match status" value="1"/>
</dbReference>
<reference evidence="7" key="1">
    <citation type="submission" date="2020-08" db="EMBL/GenBank/DDBJ databases">
        <title>Spodoptera exigua strain:BAW_Kor-Di-RS1 Genome sequencing and assembly.</title>
        <authorList>
            <person name="Kim J."/>
            <person name="Nam H.Y."/>
            <person name="Kwon M."/>
            <person name="Choi J.H."/>
            <person name="Cho S.R."/>
            <person name="Kim G.-H."/>
        </authorList>
    </citation>
    <scope>NUCLEOTIDE SEQUENCE</scope>
    <source>
        <strain evidence="7">BAW_Kor-Di-RS1</strain>
        <tissue evidence="7">Whole-body</tissue>
    </source>
</reference>
<dbReference type="Gene3D" id="3.40.50.300">
    <property type="entry name" value="P-loop containing nucleotide triphosphate hydrolases"/>
    <property type="match status" value="1"/>
</dbReference>
<dbReference type="PROSITE" id="PS51178">
    <property type="entry name" value="PASTA"/>
    <property type="match status" value="1"/>
</dbReference>
<comment type="caution">
    <text evidence="7">The sequence shown here is derived from an EMBL/GenBank/DDBJ whole genome shotgun (WGS) entry which is preliminary data.</text>
</comment>
<evidence type="ECO:0000256" key="3">
    <source>
        <dbReference type="SAM" id="MobiDB-lite"/>
    </source>
</evidence>
<dbReference type="GO" id="GO:0005524">
    <property type="term" value="F:ATP binding"/>
    <property type="evidence" value="ECO:0007669"/>
    <property type="project" value="UniProtKB-KW"/>
</dbReference>
<dbReference type="InterPro" id="IPR027417">
    <property type="entry name" value="P-loop_NTPase"/>
</dbReference>
<dbReference type="EMBL" id="JACKWZ010001019">
    <property type="protein sequence ID" value="KAF9404307.1"/>
    <property type="molecule type" value="Genomic_DNA"/>
</dbReference>
<dbReference type="AlphaFoldDB" id="A0A835G3U4"/>
<accession>A0A835G3U4</accession>
<feature type="domain" description="PASTA" evidence="6">
    <location>
        <begin position="597"/>
        <end position="669"/>
    </location>
</feature>
<dbReference type="Pfam" id="PF03793">
    <property type="entry name" value="PASTA"/>
    <property type="match status" value="1"/>
</dbReference>
<protein>
    <recommendedName>
        <fullName evidence="9">ABC transporter domain-containing protein</fullName>
    </recommendedName>
</protein>
<dbReference type="CDD" id="cd06577">
    <property type="entry name" value="PASTA_pknB"/>
    <property type="match status" value="1"/>
</dbReference>
<keyword evidence="4" id="KW-0812">Transmembrane</keyword>
<dbReference type="PROSITE" id="PS50893">
    <property type="entry name" value="ABC_TRANSPORTER_2"/>
    <property type="match status" value="1"/>
</dbReference>
<feature type="region of interest" description="Disordered" evidence="3">
    <location>
        <begin position="810"/>
        <end position="832"/>
    </location>
</feature>
<dbReference type="SMART" id="SM00740">
    <property type="entry name" value="PASTA"/>
    <property type="match status" value="2"/>
</dbReference>
<dbReference type="Gene3D" id="3.30.10.20">
    <property type="match status" value="2"/>
</dbReference>
<organism evidence="7 8">
    <name type="scientific">Spodoptera exigua</name>
    <name type="common">Beet armyworm</name>
    <name type="synonym">Noctua fulgens</name>
    <dbReference type="NCBI Taxonomy" id="7107"/>
    <lineage>
        <taxon>Eukaryota</taxon>
        <taxon>Metazoa</taxon>
        <taxon>Ecdysozoa</taxon>
        <taxon>Arthropoda</taxon>
        <taxon>Hexapoda</taxon>
        <taxon>Insecta</taxon>
        <taxon>Pterygota</taxon>
        <taxon>Neoptera</taxon>
        <taxon>Endopterygota</taxon>
        <taxon>Lepidoptera</taxon>
        <taxon>Glossata</taxon>
        <taxon>Ditrysia</taxon>
        <taxon>Noctuoidea</taxon>
        <taxon>Noctuidae</taxon>
        <taxon>Amphipyrinae</taxon>
        <taxon>Spodoptera</taxon>
    </lineage>
</organism>
<evidence type="ECO:0000256" key="2">
    <source>
        <dbReference type="ARBA" id="ARBA00022840"/>
    </source>
</evidence>
<name>A0A835G3U4_SPOEX</name>
<evidence type="ECO:0000256" key="1">
    <source>
        <dbReference type="ARBA" id="ARBA00022741"/>
    </source>
</evidence>
<dbReference type="SUPFAM" id="SSF52540">
    <property type="entry name" value="P-loop containing nucleoside triphosphate hydrolases"/>
    <property type="match status" value="1"/>
</dbReference>
<keyword evidence="8" id="KW-1185">Reference proteome</keyword>
<evidence type="ECO:0000313" key="8">
    <source>
        <dbReference type="Proteomes" id="UP000648187"/>
    </source>
</evidence>